<gene>
    <name evidence="2" type="ORF">CH360_04565</name>
    <name evidence="3" type="ORF">CH373_07705</name>
</gene>
<evidence type="ECO:0008006" key="6">
    <source>
        <dbReference type="Google" id="ProtNLM"/>
    </source>
</evidence>
<keyword evidence="1" id="KW-0732">Signal</keyword>
<evidence type="ECO:0000313" key="5">
    <source>
        <dbReference type="Proteomes" id="UP000231990"/>
    </source>
</evidence>
<dbReference type="EMBL" id="NPDZ01000003">
    <property type="protein sequence ID" value="PJZ73997.1"/>
    <property type="molecule type" value="Genomic_DNA"/>
</dbReference>
<evidence type="ECO:0000256" key="1">
    <source>
        <dbReference type="SAM" id="SignalP"/>
    </source>
</evidence>
<protein>
    <recommendedName>
        <fullName evidence="6">Outer membrane protein beta-barrel domain-containing protein</fullName>
    </recommendedName>
</protein>
<comment type="caution">
    <text evidence="3">The sequence shown here is derived from an EMBL/GenBank/DDBJ whole genome shotgun (WGS) entry which is preliminary data.</text>
</comment>
<dbReference type="Proteomes" id="UP000231990">
    <property type="component" value="Unassembled WGS sequence"/>
</dbReference>
<keyword evidence="4" id="KW-1185">Reference proteome</keyword>
<feature type="chain" id="PRO_5014598891" description="Outer membrane protein beta-barrel domain-containing protein" evidence="1">
    <location>
        <begin position="23"/>
        <end position="256"/>
    </location>
</feature>
<dbReference type="EMBL" id="NPDY01000002">
    <property type="protein sequence ID" value="PJZ70789.1"/>
    <property type="molecule type" value="Genomic_DNA"/>
</dbReference>
<evidence type="ECO:0000313" key="4">
    <source>
        <dbReference type="Proteomes" id="UP000231962"/>
    </source>
</evidence>
<dbReference type="RefSeq" id="WP_100712795.1">
    <property type="nucleotide sequence ID" value="NZ_NPDY01000002.1"/>
</dbReference>
<dbReference type="OrthoDB" id="346053at2"/>
<dbReference type="Proteomes" id="UP000231962">
    <property type="component" value="Unassembled WGS sequence"/>
</dbReference>
<feature type="signal peptide" evidence="1">
    <location>
        <begin position="1"/>
        <end position="22"/>
    </location>
</feature>
<proteinExistence type="predicted"/>
<organism evidence="3 5">
    <name type="scientific">Leptospira perolatii</name>
    <dbReference type="NCBI Taxonomy" id="2023191"/>
    <lineage>
        <taxon>Bacteria</taxon>
        <taxon>Pseudomonadati</taxon>
        <taxon>Spirochaetota</taxon>
        <taxon>Spirochaetia</taxon>
        <taxon>Leptospirales</taxon>
        <taxon>Leptospiraceae</taxon>
        <taxon>Leptospira</taxon>
    </lineage>
</organism>
<accession>A0A2M9ZPJ9</accession>
<reference evidence="4 5" key="1">
    <citation type="submission" date="2017-07" db="EMBL/GenBank/DDBJ databases">
        <title>Leptospira spp. isolated from tropical soils.</title>
        <authorList>
            <person name="Thibeaux R."/>
            <person name="Iraola G."/>
            <person name="Ferres I."/>
            <person name="Bierque E."/>
            <person name="Girault D."/>
            <person name="Soupe-Gilbert M.-E."/>
            <person name="Picardeau M."/>
            <person name="Goarant C."/>
        </authorList>
    </citation>
    <scope>NUCLEOTIDE SEQUENCE [LARGE SCALE GENOMIC DNA]</scope>
    <source>
        <strain evidence="3 5">FH1-B-B1</strain>
        <strain evidence="2 4">FH1-B-C1</strain>
    </source>
</reference>
<name>A0A2M9ZPJ9_9LEPT</name>
<dbReference type="AlphaFoldDB" id="A0A2M9ZPJ9"/>
<sequence length="256" mass="27663">MIPKYIAVILSGLLMTSQFIHAQERSSGNVETSNWSIQYGFGAGEGTYRPKSTNSSASLIPYLYASPASPANSNLLNLLYLNSGEKTEFQGPSRHYRFSAEYLPGNIGFQFGMSGASYQLIKQQADFDKLIPVLYQQSVAPGGNPDLTTFLLHNALSSPNAIRLTPSMSFLDFGPTFHFSPRKILDPYIGLGVGIGTCSGDCLAARAYAKAGLRLNMGGGFIFAEAEQSVIKTKEQGEISSPLIDKLGIFGFGLYL</sequence>
<evidence type="ECO:0000313" key="3">
    <source>
        <dbReference type="EMBL" id="PJZ73997.1"/>
    </source>
</evidence>
<evidence type="ECO:0000313" key="2">
    <source>
        <dbReference type="EMBL" id="PJZ70789.1"/>
    </source>
</evidence>